<dbReference type="Proteomes" id="UP001296104">
    <property type="component" value="Unassembled WGS sequence"/>
</dbReference>
<dbReference type="Pfam" id="PF24494">
    <property type="entry name" value="DUF7587"/>
    <property type="match status" value="1"/>
</dbReference>
<comment type="caution">
    <text evidence="3">The sequence shown here is derived from an EMBL/GenBank/DDBJ whole genome shotgun (WGS) entry which is preliminary data.</text>
</comment>
<dbReference type="EMBL" id="CAVMBE010000057">
    <property type="protein sequence ID" value="CAK4032023.1"/>
    <property type="molecule type" value="Genomic_DNA"/>
</dbReference>
<gene>
    <name evidence="3" type="ORF">LECACI_7A007181</name>
</gene>
<feature type="domain" description="DUF7587" evidence="2">
    <location>
        <begin position="2"/>
        <end position="118"/>
    </location>
</feature>
<dbReference type="AlphaFoldDB" id="A0AAI8Z3Y5"/>
<feature type="region of interest" description="Disordered" evidence="1">
    <location>
        <begin position="335"/>
        <end position="380"/>
    </location>
</feature>
<proteinExistence type="predicted"/>
<feature type="compositionally biased region" description="Basic residues" evidence="1">
    <location>
        <begin position="339"/>
        <end position="349"/>
    </location>
</feature>
<accession>A0AAI8Z3Y5</accession>
<dbReference type="InterPro" id="IPR056009">
    <property type="entry name" value="DUF7587"/>
</dbReference>
<organism evidence="3 4">
    <name type="scientific">Lecanosticta acicola</name>
    <dbReference type="NCBI Taxonomy" id="111012"/>
    <lineage>
        <taxon>Eukaryota</taxon>
        <taxon>Fungi</taxon>
        <taxon>Dikarya</taxon>
        <taxon>Ascomycota</taxon>
        <taxon>Pezizomycotina</taxon>
        <taxon>Dothideomycetes</taxon>
        <taxon>Dothideomycetidae</taxon>
        <taxon>Mycosphaerellales</taxon>
        <taxon>Mycosphaerellaceae</taxon>
        <taxon>Lecanosticta</taxon>
    </lineage>
</organism>
<evidence type="ECO:0000313" key="3">
    <source>
        <dbReference type="EMBL" id="CAK4032023.1"/>
    </source>
</evidence>
<reference evidence="3" key="1">
    <citation type="submission" date="2023-11" db="EMBL/GenBank/DDBJ databases">
        <authorList>
            <person name="Alioto T."/>
            <person name="Alioto T."/>
            <person name="Gomez Garrido J."/>
        </authorList>
    </citation>
    <scope>NUCLEOTIDE SEQUENCE</scope>
</reference>
<evidence type="ECO:0000256" key="1">
    <source>
        <dbReference type="SAM" id="MobiDB-lite"/>
    </source>
</evidence>
<sequence>MPYIFRAWSDQSYAINAETLFAPAAAQKLSNAKDYSRPKNVPNLKLQLKSHLLWKKHEFPDNLFVFFTTSLLFALQVALYRKAKGETGINIICIDVDSARTPQGGKVGFQTLTSMMKESALELQNRSDGSVREYSDVVVSMECVVPGKDSRTASLDALVANGLYKLYPPLQETVQRNDPRLALAMMDLRKYWFQAELPLTKDFITVAAKIAATFQPSSVQTGNIPTHILTYILAFAKRSVLDPELKNWLGMFAQEIVLLDIDGEEEDEDGNSCLGAAFTCEGLPDLQHYRELHVILADQHVHDNALQVEASIDLLEAKKEYERYKAWKRQDKIEYRAANPKHQRKRRRGSPGDEEPELETSRALQRTRWESDRKRRSRSERVWLPREQYIAKRAQRRENRRSSYP</sequence>
<keyword evidence="4" id="KW-1185">Reference proteome</keyword>
<evidence type="ECO:0000313" key="4">
    <source>
        <dbReference type="Proteomes" id="UP001296104"/>
    </source>
</evidence>
<feature type="compositionally biased region" description="Basic and acidic residues" evidence="1">
    <location>
        <begin position="367"/>
        <end position="380"/>
    </location>
</feature>
<evidence type="ECO:0000259" key="2">
    <source>
        <dbReference type="Pfam" id="PF24494"/>
    </source>
</evidence>
<name>A0AAI8Z3Y5_9PEZI</name>
<protein>
    <recommendedName>
        <fullName evidence="2">DUF7587 domain-containing protein</fullName>
    </recommendedName>
</protein>